<dbReference type="InterPro" id="IPR003423">
    <property type="entry name" value="OMP_efflux"/>
</dbReference>
<keyword evidence="2" id="KW-0472">Membrane</keyword>
<comment type="caution">
    <text evidence="3">The sequence shown here is derived from an EMBL/GenBank/DDBJ whole genome shotgun (WGS) entry which is preliminary data.</text>
</comment>
<keyword evidence="2" id="KW-0564">Palmitate</keyword>
<dbReference type="GO" id="GO:0005886">
    <property type="term" value="C:plasma membrane"/>
    <property type="evidence" value="ECO:0007669"/>
    <property type="project" value="UniProtKB-SubCell"/>
</dbReference>
<dbReference type="InterPro" id="IPR010131">
    <property type="entry name" value="MdtP/NodT-like"/>
</dbReference>
<comment type="similarity">
    <text evidence="1 2">Belongs to the outer membrane factor (OMF) (TC 1.B.17) family.</text>
</comment>
<dbReference type="RefSeq" id="WP_128533273.1">
    <property type="nucleotide sequence ID" value="NZ_SBIW01000003.1"/>
</dbReference>
<dbReference type="AlphaFoldDB" id="A0A444MQD2"/>
<dbReference type="NCBIfam" id="TIGR01845">
    <property type="entry name" value="outer_NodT"/>
    <property type="match status" value="1"/>
</dbReference>
<keyword evidence="4" id="KW-1185">Reference proteome</keyword>
<evidence type="ECO:0000256" key="1">
    <source>
        <dbReference type="ARBA" id="ARBA00007613"/>
    </source>
</evidence>
<evidence type="ECO:0000256" key="2">
    <source>
        <dbReference type="RuleBase" id="RU362097"/>
    </source>
</evidence>
<gene>
    <name evidence="3" type="ORF">EPL05_07155</name>
</gene>
<dbReference type="GO" id="GO:0015562">
    <property type="term" value="F:efflux transmembrane transporter activity"/>
    <property type="evidence" value="ECO:0007669"/>
    <property type="project" value="InterPro"/>
</dbReference>
<protein>
    <submittedName>
        <fullName evidence="3">TolC family protein</fullName>
    </submittedName>
</protein>
<sequence>MMNRSIIKYIAFFAVMTGVLSACRIGKTYKTPDVNTGGLYRGVAATDSATMAALPWQSLFADIALKSLIQEGINNNLDLKSAVQRILAAQATLQQSKAAFLPSLGASANVTRSKQSQAGLNFPAGVTINTLTTNYQAGLSTAWEADIWGKLSGTKRAALASFLQNDAAKRAVQTQLVADIANNYFTLLALDKQLEITLETLKNRIKDVETMRQLKEGAVVTGAAVVQSEANRYAAEVSLPDIKRSIRETENALNVLLSRPPGPVSRATLASQKIASDLQTGFPAQLLINRPDVQQSELAFRVAFENTNVAKSYFYPQLTITAQGGLSSLQLSDFFNKSIFYNAIAGLTQPIFNQGINKARLHTAQAQQQQALNSFQKTLLVAAQEVSDALYAHQTAIEKEDARGKQITALQKSVEYTQELLRYSSATNYTDVLTSEQTLLSAQLSGVNDKLQELQAIVNLYRALGGGWR</sequence>
<dbReference type="PANTHER" id="PTHR30203">
    <property type="entry name" value="OUTER MEMBRANE CATION EFFLUX PROTEIN"/>
    <property type="match status" value="1"/>
</dbReference>
<name>A0A444MQD2_9SPHI</name>
<organism evidence="3 4">
    <name type="scientific">Mucilaginibacter gilvus</name>
    <dbReference type="NCBI Taxonomy" id="2305909"/>
    <lineage>
        <taxon>Bacteria</taxon>
        <taxon>Pseudomonadati</taxon>
        <taxon>Bacteroidota</taxon>
        <taxon>Sphingobacteriia</taxon>
        <taxon>Sphingobacteriales</taxon>
        <taxon>Sphingobacteriaceae</taxon>
        <taxon>Mucilaginibacter</taxon>
    </lineage>
</organism>
<dbReference type="EMBL" id="SBIW01000003">
    <property type="protein sequence ID" value="RWY53840.1"/>
    <property type="molecule type" value="Genomic_DNA"/>
</dbReference>
<proteinExistence type="inferred from homology"/>
<keyword evidence="2" id="KW-0449">Lipoprotein</keyword>
<comment type="subcellular location">
    <subcellularLocation>
        <location evidence="2">Cell membrane</location>
        <topology evidence="2">Lipid-anchor</topology>
    </subcellularLocation>
</comment>
<dbReference type="SUPFAM" id="SSF56954">
    <property type="entry name" value="Outer membrane efflux proteins (OEP)"/>
    <property type="match status" value="1"/>
</dbReference>
<reference evidence="3 4" key="1">
    <citation type="submission" date="2019-01" db="EMBL/GenBank/DDBJ databases">
        <title>Mucilaginibacter antarcticum sp. nov., isolated from antarctic soil.</title>
        <authorList>
            <person name="Yan Y.-Q."/>
            <person name="Du Z.-J."/>
        </authorList>
    </citation>
    <scope>NUCLEOTIDE SEQUENCE [LARGE SCALE GENOMIC DNA]</scope>
    <source>
        <strain evidence="3 4">F01003</strain>
    </source>
</reference>
<dbReference type="Pfam" id="PF02321">
    <property type="entry name" value="OEP"/>
    <property type="match status" value="2"/>
</dbReference>
<evidence type="ECO:0000313" key="4">
    <source>
        <dbReference type="Proteomes" id="UP000286701"/>
    </source>
</evidence>
<dbReference type="OrthoDB" id="9770517at2"/>
<evidence type="ECO:0000313" key="3">
    <source>
        <dbReference type="EMBL" id="RWY53840.1"/>
    </source>
</evidence>
<accession>A0A444MQD2</accession>
<keyword evidence="2" id="KW-0812">Transmembrane</keyword>
<dbReference type="Gene3D" id="2.20.200.10">
    <property type="entry name" value="Outer membrane efflux proteins (OEP)"/>
    <property type="match status" value="1"/>
</dbReference>
<dbReference type="Gene3D" id="1.20.1600.10">
    <property type="entry name" value="Outer membrane efflux proteins (OEP)"/>
    <property type="match status" value="1"/>
</dbReference>
<dbReference type="Proteomes" id="UP000286701">
    <property type="component" value="Unassembled WGS sequence"/>
</dbReference>
<dbReference type="PROSITE" id="PS51257">
    <property type="entry name" value="PROKAR_LIPOPROTEIN"/>
    <property type="match status" value="1"/>
</dbReference>
<dbReference type="PANTHER" id="PTHR30203:SF33">
    <property type="entry name" value="BLR4455 PROTEIN"/>
    <property type="match status" value="1"/>
</dbReference>
<keyword evidence="2" id="KW-1134">Transmembrane beta strand</keyword>